<sequence length="148" mass="16153">MASPLQQTADIITRAAGWEHATPDEEGCFHFSLEGGLDFSLFSPENRTGILLSSLGKAPESDEEVRRLAALAAGCLKKRRSVFSIGEHGLELHRAFPLSSASESFLIPEVRDFLNDLAWWKRQISGGGASMNKSSSPFSLPFGNWFPG</sequence>
<reference evidence="1" key="1">
    <citation type="journal article" date="2021" name="PeerJ">
        <title>Extensive microbial diversity within the chicken gut microbiome revealed by metagenomics and culture.</title>
        <authorList>
            <person name="Gilroy R."/>
            <person name="Ravi A."/>
            <person name="Getino M."/>
            <person name="Pursley I."/>
            <person name="Horton D.L."/>
            <person name="Alikhan N.F."/>
            <person name="Baker D."/>
            <person name="Gharbi K."/>
            <person name="Hall N."/>
            <person name="Watson M."/>
            <person name="Adriaenssens E.M."/>
            <person name="Foster-Nyarko E."/>
            <person name="Jarju S."/>
            <person name="Secka A."/>
            <person name="Antonio M."/>
            <person name="Oren A."/>
            <person name="Chaudhuri R.R."/>
            <person name="La Ragione R."/>
            <person name="Hildebrand F."/>
            <person name="Pallen M.J."/>
        </authorList>
    </citation>
    <scope>NUCLEOTIDE SEQUENCE</scope>
    <source>
        <strain evidence="1">ChiGjej2B2-19336</strain>
    </source>
</reference>
<dbReference type="Proteomes" id="UP000698963">
    <property type="component" value="Unassembled WGS sequence"/>
</dbReference>
<organism evidence="1 2">
    <name type="scientific">Mailhella massiliensis</name>
    <dbReference type="NCBI Taxonomy" id="1903261"/>
    <lineage>
        <taxon>Bacteria</taxon>
        <taxon>Pseudomonadati</taxon>
        <taxon>Thermodesulfobacteriota</taxon>
        <taxon>Desulfovibrionia</taxon>
        <taxon>Desulfovibrionales</taxon>
        <taxon>Desulfovibrionaceae</taxon>
        <taxon>Mailhella</taxon>
    </lineage>
</organism>
<accession>A0A921AU82</accession>
<name>A0A921AU82_9BACT</name>
<dbReference type="EMBL" id="DYZA01000022">
    <property type="protein sequence ID" value="HJD96233.1"/>
    <property type="molecule type" value="Genomic_DNA"/>
</dbReference>
<evidence type="ECO:0000313" key="2">
    <source>
        <dbReference type="Proteomes" id="UP000698963"/>
    </source>
</evidence>
<dbReference type="Gene3D" id="3.30.1460.10">
    <property type="match status" value="1"/>
</dbReference>
<gene>
    <name evidence="1" type="ORF">K8W16_01115</name>
</gene>
<evidence type="ECO:0008006" key="3">
    <source>
        <dbReference type="Google" id="ProtNLM"/>
    </source>
</evidence>
<reference evidence="1" key="2">
    <citation type="submission" date="2021-09" db="EMBL/GenBank/DDBJ databases">
        <authorList>
            <person name="Gilroy R."/>
        </authorList>
    </citation>
    <scope>NUCLEOTIDE SEQUENCE</scope>
    <source>
        <strain evidence="1">ChiGjej2B2-19336</strain>
    </source>
</reference>
<dbReference type="AlphaFoldDB" id="A0A921AU82"/>
<comment type="caution">
    <text evidence="1">The sequence shown here is derived from an EMBL/GenBank/DDBJ whole genome shotgun (WGS) entry which is preliminary data.</text>
</comment>
<dbReference type="SUPFAM" id="SSF69635">
    <property type="entry name" value="Type III secretory system chaperone-like"/>
    <property type="match status" value="1"/>
</dbReference>
<evidence type="ECO:0000313" key="1">
    <source>
        <dbReference type="EMBL" id="HJD96233.1"/>
    </source>
</evidence>
<dbReference type="RefSeq" id="WP_304120421.1">
    <property type="nucleotide sequence ID" value="NZ_DYZA01000022.1"/>
</dbReference>
<proteinExistence type="predicted"/>
<protein>
    <recommendedName>
        <fullName evidence="3">Type III secretion system chaperone</fullName>
    </recommendedName>
</protein>